<dbReference type="Proteomes" id="UP000502415">
    <property type="component" value="Chromosome"/>
</dbReference>
<evidence type="ECO:0000313" key="2">
    <source>
        <dbReference type="EMBL" id="QJE03515.1"/>
    </source>
</evidence>
<organism evidence="2 3">
    <name type="scientific">Massilia forsythiae</name>
    <dbReference type="NCBI Taxonomy" id="2728020"/>
    <lineage>
        <taxon>Bacteria</taxon>
        <taxon>Pseudomonadati</taxon>
        <taxon>Pseudomonadota</taxon>
        <taxon>Betaproteobacteria</taxon>
        <taxon>Burkholderiales</taxon>
        <taxon>Oxalobacteraceae</taxon>
        <taxon>Telluria group</taxon>
        <taxon>Massilia</taxon>
    </lineage>
</organism>
<dbReference type="AlphaFoldDB" id="A0A7Z2W336"/>
<feature type="region of interest" description="Disordered" evidence="1">
    <location>
        <begin position="210"/>
        <end position="244"/>
    </location>
</feature>
<evidence type="ECO:0000256" key="1">
    <source>
        <dbReference type="SAM" id="MobiDB-lite"/>
    </source>
</evidence>
<sequence length="244" mass="26877">MPAAQAQDTRPRTAPAGDAKTGGTRALEAGAKLLQGNAPLSNFDVYLVGFHPMKDHPEEQMEAHHFCRQMNEDLAQCTLFDGNTRTANLNGIEYIISEKLFNTLPQDERKYWHPHNGEILTGQLIAPGIPEAAEHALMKKKMNSYGKTWHVWNTGHNGKRGDALPLGEPMLAWSFNRDGEILPNLQEERDTRTGIGTADKRKRRVDLKPLAKPQSGVDDLKGKFGRPTQDIPGVVDSRAAGPGA</sequence>
<keyword evidence="3" id="KW-1185">Reference proteome</keyword>
<feature type="region of interest" description="Disordered" evidence="1">
    <location>
        <begin position="1"/>
        <end position="23"/>
    </location>
</feature>
<proteinExistence type="predicted"/>
<dbReference type="EMBL" id="CP051685">
    <property type="protein sequence ID" value="QJE03515.1"/>
    <property type="molecule type" value="Genomic_DNA"/>
</dbReference>
<reference evidence="2 3" key="1">
    <citation type="submission" date="2020-04" db="EMBL/GenBank/DDBJ databases">
        <title>Genome sequencing of novel species.</title>
        <authorList>
            <person name="Heo J."/>
            <person name="Kim S.-J."/>
            <person name="Kim J.-S."/>
            <person name="Hong S.-B."/>
            <person name="Kwon S.-W."/>
        </authorList>
    </citation>
    <scope>NUCLEOTIDE SEQUENCE [LARGE SCALE GENOMIC DNA]</scope>
    <source>
        <strain evidence="2 3">GN2-R2</strain>
    </source>
</reference>
<dbReference type="KEGG" id="mfy:HH212_21195"/>
<dbReference type="InterPro" id="IPR010686">
    <property type="entry name" value="OBAP-like"/>
</dbReference>
<name>A0A7Z2W336_9BURK</name>
<protein>
    <submittedName>
        <fullName evidence="2">OBAP family protein</fullName>
    </submittedName>
</protein>
<dbReference type="PANTHER" id="PTHR31360:SF0">
    <property type="entry name" value="OIL BODY-ASSOCIATED PROTEIN 1B"/>
    <property type="match status" value="1"/>
</dbReference>
<dbReference type="PANTHER" id="PTHR31360">
    <property type="match status" value="1"/>
</dbReference>
<dbReference type="Pfam" id="PF06884">
    <property type="entry name" value="DUF1264"/>
    <property type="match status" value="1"/>
</dbReference>
<accession>A0A7Z2W336</accession>
<evidence type="ECO:0000313" key="3">
    <source>
        <dbReference type="Proteomes" id="UP000502415"/>
    </source>
</evidence>
<gene>
    <name evidence="2" type="ORF">HH212_21195</name>
</gene>